<gene>
    <name evidence="3" type="primary">ubiG</name>
    <name evidence="3" type="ORF">ACFYZM_18165</name>
</gene>
<dbReference type="Pfam" id="PF08241">
    <property type="entry name" value="Methyltransf_11"/>
    <property type="match status" value="1"/>
</dbReference>
<evidence type="ECO:0000256" key="1">
    <source>
        <dbReference type="SAM" id="MobiDB-lite"/>
    </source>
</evidence>
<comment type="caution">
    <text evidence="3">The sequence shown here is derived from an EMBL/GenBank/DDBJ whole genome shotgun (WGS) entry which is preliminary data.</text>
</comment>
<dbReference type="InterPro" id="IPR010233">
    <property type="entry name" value="UbiG_MeTrfase"/>
</dbReference>
<dbReference type="NCBIfam" id="TIGR01983">
    <property type="entry name" value="UbiG"/>
    <property type="match status" value="1"/>
</dbReference>
<keyword evidence="3" id="KW-0808">Transferase</keyword>
<dbReference type="PANTHER" id="PTHR43591">
    <property type="entry name" value="METHYLTRANSFERASE"/>
    <property type="match status" value="1"/>
</dbReference>
<dbReference type="GO" id="GO:0102208">
    <property type="term" value="F:2-polyprenyl-6-hydroxyphenol methylase activity"/>
    <property type="evidence" value="ECO:0007669"/>
    <property type="project" value="UniProtKB-EC"/>
</dbReference>
<accession>A0ABW6U2G5</accession>
<evidence type="ECO:0000313" key="3">
    <source>
        <dbReference type="EMBL" id="MFF4218188.1"/>
    </source>
</evidence>
<dbReference type="SUPFAM" id="SSF53335">
    <property type="entry name" value="S-adenosyl-L-methionine-dependent methyltransferases"/>
    <property type="match status" value="1"/>
</dbReference>
<dbReference type="Proteomes" id="UP001602123">
    <property type="component" value="Unassembled WGS sequence"/>
</dbReference>
<dbReference type="GO" id="GO:0032259">
    <property type="term" value="P:methylation"/>
    <property type="evidence" value="ECO:0007669"/>
    <property type="project" value="UniProtKB-KW"/>
</dbReference>
<keyword evidence="3" id="KW-0489">Methyltransferase</keyword>
<dbReference type="InterPro" id="IPR013216">
    <property type="entry name" value="Methyltransf_11"/>
</dbReference>
<feature type="region of interest" description="Disordered" evidence="1">
    <location>
        <begin position="1"/>
        <end position="34"/>
    </location>
</feature>
<protein>
    <submittedName>
        <fullName evidence="3">Bifunctional 2-polyprenyl-6-hydroxyphenol methylase/3-demethylubiquinol 3-O-methyltransferase UbiG</fullName>
        <ecNumber evidence="3">2.1.1.222</ecNumber>
        <ecNumber evidence="3">2.1.1.64</ecNumber>
    </submittedName>
</protein>
<dbReference type="CDD" id="cd02440">
    <property type="entry name" value="AdoMet_MTases"/>
    <property type="match status" value="1"/>
</dbReference>
<dbReference type="RefSeq" id="WP_388628164.1">
    <property type="nucleotide sequence ID" value="NZ_JBIAUT010000006.1"/>
</dbReference>
<organism evidence="3 4">
    <name type="scientific">Streptomyces nondiastaticus</name>
    <dbReference type="NCBI Taxonomy" id="3154512"/>
    <lineage>
        <taxon>Bacteria</taxon>
        <taxon>Bacillati</taxon>
        <taxon>Actinomycetota</taxon>
        <taxon>Actinomycetes</taxon>
        <taxon>Kitasatosporales</taxon>
        <taxon>Streptomycetaceae</taxon>
        <taxon>Streptomyces</taxon>
    </lineage>
</organism>
<reference evidence="3 4" key="1">
    <citation type="submission" date="2024-10" db="EMBL/GenBank/DDBJ databases">
        <title>The Natural Products Discovery Center: Release of the First 8490 Sequenced Strains for Exploring Actinobacteria Biosynthetic Diversity.</title>
        <authorList>
            <person name="Kalkreuter E."/>
            <person name="Kautsar S.A."/>
            <person name="Yang D."/>
            <person name="Bader C.D."/>
            <person name="Teijaro C.N."/>
            <person name="Fluegel L."/>
            <person name="Davis C.M."/>
            <person name="Simpson J.R."/>
            <person name="Lauterbach L."/>
            <person name="Steele A.D."/>
            <person name="Gui C."/>
            <person name="Meng S."/>
            <person name="Li G."/>
            <person name="Viehrig K."/>
            <person name="Ye F."/>
            <person name="Su P."/>
            <person name="Kiefer A.F."/>
            <person name="Nichols A."/>
            <person name="Cepeda A.J."/>
            <person name="Yan W."/>
            <person name="Fan B."/>
            <person name="Jiang Y."/>
            <person name="Adhikari A."/>
            <person name="Zheng C.-J."/>
            <person name="Schuster L."/>
            <person name="Cowan T.M."/>
            <person name="Smanski M.J."/>
            <person name="Chevrette M.G."/>
            <person name="De Carvalho L.P.S."/>
            <person name="Shen B."/>
        </authorList>
    </citation>
    <scope>NUCLEOTIDE SEQUENCE [LARGE SCALE GENOMIC DNA]</scope>
    <source>
        <strain evidence="3 4">NPDC001650</strain>
    </source>
</reference>
<dbReference type="EMBL" id="JBIAUT010000006">
    <property type="protein sequence ID" value="MFF4218188.1"/>
    <property type="molecule type" value="Genomic_DNA"/>
</dbReference>
<name>A0ABW6U2G5_9ACTN</name>
<sequence length="308" mass="33531">MARITPDGLRGQRSVNSGHRRSRPPSLWKRPRKGRVAADAKALEKHLARIRPGRWFVAGYRRNFISDYDGLAGQWWDPRGPLAPLGWIARARAAFVPDAGANAGAEADAHTDTAGGAPRARLLDVACGGGLFGPHLAGKGYRVFGVDLSATALKEALGHGFDAVARADVTRLPFADESFDVVTAGQCLEHVPDPFAVVAELCRVLRPGGTLIVDTIPDTRVARLVAITFAENVPLPGRPARGTHDHRLFVNRERLARVARSHGVELRLLGLRPRSRDFIRYLAGRCEEVRMVPIKSTSVLYLGVGTKR</sequence>
<keyword evidence="4" id="KW-1185">Reference proteome</keyword>
<dbReference type="GO" id="GO:0061542">
    <property type="term" value="F:3-demethylubiquinol 3-O-methyltransferase activity"/>
    <property type="evidence" value="ECO:0007669"/>
    <property type="project" value="UniProtKB-EC"/>
</dbReference>
<proteinExistence type="predicted"/>
<feature type="domain" description="Methyltransferase type 11" evidence="2">
    <location>
        <begin position="123"/>
        <end position="213"/>
    </location>
</feature>
<dbReference type="InterPro" id="IPR029063">
    <property type="entry name" value="SAM-dependent_MTases_sf"/>
</dbReference>
<dbReference type="PANTHER" id="PTHR43591:SF99">
    <property type="entry name" value="OS06G0646000 PROTEIN"/>
    <property type="match status" value="1"/>
</dbReference>
<feature type="compositionally biased region" description="Basic residues" evidence="1">
    <location>
        <begin position="18"/>
        <end position="34"/>
    </location>
</feature>
<dbReference type="EC" id="2.1.1.64" evidence="3"/>
<evidence type="ECO:0000313" key="4">
    <source>
        <dbReference type="Proteomes" id="UP001602123"/>
    </source>
</evidence>
<dbReference type="EC" id="2.1.1.222" evidence="3"/>
<dbReference type="Gene3D" id="3.40.50.150">
    <property type="entry name" value="Vaccinia Virus protein VP39"/>
    <property type="match status" value="1"/>
</dbReference>
<evidence type="ECO:0000259" key="2">
    <source>
        <dbReference type="Pfam" id="PF08241"/>
    </source>
</evidence>